<comment type="caution">
    <text evidence="7">The sequence shown here is derived from an EMBL/GenBank/DDBJ whole genome shotgun (WGS) entry which is preliminary data.</text>
</comment>
<reference evidence="7 8" key="1">
    <citation type="submission" date="2018-12" db="EMBL/GenBank/DDBJ databases">
        <authorList>
            <person name="Sun L."/>
            <person name="Chen Z."/>
        </authorList>
    </citation>
    <scope>NUCLEOTIDE SEQUENCE [LARGE SCALE GENOMIC DNA]</scope>
    <source>
        <strain evidence="7 8">LMG 29736</strain>
    </source>
</reference>
<dbReference type="EMBL" id="QYTW02000001">
    <property type="protein sequence ID" value="RST61696.1"/>
    <property type="molecule type" value="Genomic_DNA"/>
</dbReference>
<evidence type="ECO:0000256" key="2">
    <source>
        <dbReference type="ARBA" id="ARBA00022692"/>
    </source>
</evidence>
<keyword evidence="4 5" id="KW-0472">Membrane</keyword>
<dbReference type="PANTHER" id="PTHR43077">
    <property type="entry name" value="TRANSPORT PERMEASE YVFS-RELATED"/>
    <property type="match status" value="1"/>
</dbReference>
<accession>A0A429XE56</accession>
<evidence type="ECO:0000256" key="1">
    <source>
        <dbReference type="ARBA" id="ARBA00004141"/>
    </source>
</evidence>
<dbReference type="RefSeq" id="WP_120115713.1">
    <property type="nucleotide sequence ID" value="NZ_QYTW02000001.1"/>
</dbReference>
<evidence type="ECO:0000259" key="6">
    <source>
        <dbReference type="Pfam" id="PF12698"/>
    </source>
</evidence>
<evidence type="ECO:0000313" key="8">
    <source>
        <dbReference type="Proteomes" id="UP000287296"/>
    </source>
</evidence>
<dbReference type="Gene3D" id="3.40.1710.10">
    <property type="entry name" value="abc type-2 transporter like domain"/>
    <property type="match status" value="1"/>
</dbReference>
<dbReference type="Proteomes" id="UP000287296">
    <property type="component" value="Unassembled WGS sequence"/>
</dbReference>
<feature type="transmembrane region" description="Helical" evidence="5">
    <location>
        <begin position="12"/>
        <end position="35"/>
    </location>
</feature>
<feature type="transmembrane region" description="Helical" evidence="5">
    <location>
        <begin position="365"/>
        <end position="384"/>
    </location>
</feature>
<dbReference type="GO" id="GO:0016020">
    <property type="term" value="C:membrane"/>
    <property type="evidence" value="ECO:0007669"/>
    <property type="project" value="UniProtKB-SubCell"/>
</dbReference>
<feature type="transmembrane region" description="Helical" evidence="5">
    <location>
        <begin position="276"/>
        <end position="299"/>
    </location>
</feature>
<gene>
    <name evidence="7" type="ORF">D5F11_002120</name>
</gene>
<feature type="transmembrane region" description="Helical" evidence="5">
    <location>
        <begin position="243"/>
        <end position="264"/>
    </location>
</feature>
<organism evidence="7 8">
    <name type="scientific">Siminovitchia terrae</name>
    <name type="common">Bacillus terrae</name>
    <dbReference type="NCBI Taxonomy" id="1914933"/>
    <lineage>
        <taxon>Bacteria</taxon>
        <taxon>Bacillati</taxon>
        <taxon>Bacillota</taxon>
        <taxon>Bacilli</taxon>
        <taxon>Bacillales</taxon>
        <taxon>Bacillaceae</taxon>
        <taxon>Siminovitchia</taxon>
    </lineage>
</organism>
<feature type="domain" description="ABC-2 type transporter transmembrane" evidence="6">
    <location>
        <begin position="21"/>
        <end position="379"/>
    </location>
</feature>
<dbReference type="OrthoDB" id="2208410at2"/>
<feature type="transmembrane region" description="Helical" evidence="5">
    <location>
        <begin position="305"/>
        <end position="323"/>
    </location>
</feature>
<dbReference type="Pfam" id="PF12698">
    <property type="entry name" value="ABC2_membrane_3"/>
    <property type="match status" value="1"/>
</dbReference>
<dbReference type="InterPro" id="IPR051328">
    <property type="entry name" value="T7SS_ABC-Transporter"/>
</dbReference>
<protein>
    <submittedName>
        <fullName evidence="7">DUF3533 domain-containing protein</fullName>
    </submittedName>
</protein>
<feature type="transmembrane region" description="Helical" evidence="5">
    <location>
        <begin position="335"/>
        <end position="353"/>
    </location>
</feature>
<keyword evidence="2 5" id="KW-0812">Transmembrane</keyword>
<evidence type="ECO:0000256" key="4">
    <source>
        <dbReference type="ARBA" id="ARBA00023136"/>
    </source>
</evidence>
<dbReference type="AlphaFoldDB" id="A0A429XE56"/>
<comment type="subcellular location">
    <subcellularLocation>
        <location evidence="1">Membrane</location>
        <topology evidence="1">Multi-pass membrane protein</topology>
    </subcellularLocation>
</comment>
<evidence type="ECO:0000256" key="5">
    <source>
        <dbReference type="SAM" id="Phobius"/>
    </source>
</evidence>
<evidence type="ECO:0000256" key="3">
    <source>
        <dbReference type="ARBA" id="ARBA00022989"/>
    </source>
</evidence>
<dbReference type="PANTHER" id="PTHR43077:SF5">
    <property type="entry name" value="PHAGE INFECTION PROTEIN"/>
    <property type="match status" value="1"/>
</dbReference>
<name>A0A429XE56_SIMTE</name>
<sequence>MKGLKALLTLRGTYIGIIAAVMFQLIFFSVWLTAYKGVQDRMDNMSIGIVNEDQSGKMNIAEELEQQLPFQVTQYDSFEKASDKMNNREIEMVIQIPSDFTTTLQSGDRPSINYWINQANATFSKTMMEQVANQVNNEVNEKVFSFQTTAGATIFEQKLQQLPLEQPIAQALGEEVQTALKSLHPEPVEGIIKKTNAVSEFSANLVPLMVIISSFVGAMVMIMQVNEAAETIQSAYSKWSLFLGRQLINAGMAFLLPFLTIGLMKLFDITSHEPMWMIYLFQGSLFLAFLMFAQVFVLLFGNYGMVFNILALSLQLVTSGVLVSRELLGNGYHKLASFLPATYGADGYYSIVFGGNSGMLTHDIAYLWLVTGVTFILGIVAVSVRRDKMKVKSPQNTASMGI</sequence>
<feature type="transmembrane region" description="Helical" evidence="5">
    <location>
        <begin position="201"/>
        <end position="223"/>
    </location>
</feature>
<dbReference type="GO" id="GO:0140359">
    <property type="term" value="F:ABC-type transporter activity"/>
    <property type="evidence" value="ECO:0007669"/>
    <property type="project" value="InterPro"/>
</dbReference>
<dbReference type="InterPro" id="IPR013525">
    <property type="entry name" value="ABC2_TM"/>
</dbReference>
<proteinExistence type="predicted"/>
<evidence type="ECO:0000313" key="7">
    <source>
        <dbReference type="EMBL" id="RST61696.1"/>
    </source>
</evidence>
<keyword evidence="3 5" id="KW-1133">Transmembrane helix</keyword>